<feature type="non-terminal residue" evidence="1">
    <location>
        <position position="63"/>
    </location>
</feature>
<proteinExistence type="predicted"/>
<dbReference type="EMBL" id="JAQQDB010000035">
    <property type="protein sequence ID" value="MFM0521514.1"/>
    <property type="molecule type" value="Genomic_DNA"/>
</dbReference>
<dbReference type="Proteomes" id="UP001629462">
    <property type="component" value="Unassembled WGS sequence"/>
</dbReference>
<dbReference type="RefSeq" id="WP_408163211.1">
    <property type="nucleotide sequence ID" value="NZ_JAQQDB010000035.1"/>
</dbReference>
<gene>
    <name evidence="1" type="ORF">PQR08_29225</name>
</gene>
<keyword evidence="2" id="KW-1185">Reference proteome</keyword>
<organism evidence="1 2">
    <name type="scientific">Caballeronia jiangsuensis</name>
    <dbReference type="NCBI Taxonomy" id="1458357"/>
    <lineage>
        <taxon>Bacteria</taxon>
        <taxon>Pseudomonadati</taxon>
        <taxon>Pseudomonadota</taxon>
        <taxon>Betaproteobacteria</taxon>
        <taxon>Burkholderiales</taxon>
        <taxon>Burkholderiaceae</taxon>
        <taxon>Caballeronia</taxon>
    </lineage>
</organism>
<name>A0ABW9CUV0_9BURK</name>
<protein>
    <submittedName>
        <fullName evidence="1">Uncharacterized protein</fullName>
    </submittedName>
</protein>
<reference evidence="1 2" key="1">
    <citation type="journal article" date="2024" name="Chem. Sci.">
        <title>Discovery of megapolipeptins by genome mining of a Burkholderiales bacteria collection.</title>
        <authorList>
            <person name="Paulo B.S."/>
            <person name="Recchia M.J.J."/>
            <person name="Lee S."/>
            <person name="Fergusson C.H."/>
            <person name="Romanowski S.B."/>
            <person name="Hernandez A."/>
            <person name="Krull N."/>
            <person name="Liu D.Y."/>
            <person name="Cavanagh H."/>
            <person name="Bos A."/>
            <person name="Gray C.A."/>
            <person name="Murphy B.T."/>
            <person name="Linington R.G."/>
            <person name="Eustaquio A.S."/>
        </authorList>
    </citation>
    <scope>NUCLEOTIDE SEQUENCE [LARGE SCALE GENOMIC DNA]</scope>
    <source>
        <strain evidence="1 2">RL17-374-BIF-D</strain>
    </source>
</reference>
<sequence length="63" mass="7038">MKNALTNEGIREATKQPYSSNSRVCVSAFRVIVRMDLGVAALTICLAWLGDRKREAHVPERAH</sequence>
<accession>A0ABW9CUV0</accession>
<evidence type="ECO:0000313" key="2">
    <source>
        <dbReference type="Proteomes" id="UP001629462"/>
    </source>
</evidence>
<evidence type="ECO:0000313" key="1">
    <source>
        <dbReference type="EMBL" id="MFM0521514.1"/>
    </source>
</evidence>
<comment type="caution">
    <text evidence="1">The sequence shown here is derived from an EMBL/GenBank/DDBJ whole genome shotgun (WGS) entry which is preliminary data.</text>
</comment>